<comment type="caution">
    <text evidence="2">The sequence shown here is derived from an EMBL/GenBank/DDBJ whole genome shotgun (WGS) entry which is preliminary data.</text>
</comment>
<organism evidence="2 3">
    <name type="scientific">Mycolicibacterium fallax</name>
    <name type="common">Mycobacterium fallax</name>
    <dbReference type="NCBI Taxonomy" id="1793"/>
    <lineage>
        <taxon>Bacteria</taxon>
        <taxon>Bacillati</taxon>
        <taxon>Actinomycetota</taxon>
        <taxon>Actinomycetes</taxon>
        <taxon>Mycobacteriales</taxon>
        <taxon>Mycobacteriaceae</taxon>
        <taxon>Mycolicibacterium</taxon>
    </lineage>
</organism>
<evidence type="ECO:0000256" key="1">
    <source>
        <dbReference type="SAM" id="MobiDB-lite"/>
    </source>
</evidence>
<sequence>MTSRRPASSTPGRRGRPHLGDRVVVTAALTPSDLIVVDGIRGSLPRSTFINELLAEHVGRTDLLAGPIQLALVDATTPQRRGQLLAQVRTRPVDGRVLYATVRVHPDVHAEIERLRHDADLPQSTYTAEVVRERLGIAAPRPRAEGLPLAM</sequence>
<evidence type="ECO:0000313" key="3">
    <source>
        <dbReference type="Proteomes" id="UP000193484"/>
    </source>
</evidence>
<feature type="region of interest" description="Disordered" evidence="1">
    <location>
        <begin position="1"/>
        <end position="20"/>
    </location>
</feature>
<keyword evidence="3" id="KW-1185">Reference proteome</keyword>
<dbReference type="OrthoDB" id="4639128at2"/>
<accession>A0A1X1RMR0</accession>
<dbReference type="RefSeq" id="WP_085092519.1">
    <property type="nucleotide sequence ID" value="NZ_JACKRW010000184.1"/>
</dbReference>
<proteinExistence type="predicted"/>
<name>A0A1X1RMR0_MYCFA</name>
<evidence type="ECO:0000313" key="2">
    <source>
        <dbReference type="EMBL" id="ORV09682.1"/>
    </source>
</evidence>
<reference evidence="2 3" key="1">
    <citation type="submission" date="2016-01" db="EMBL/GenBank/DDBJ databases">
        <title>The new phylogeny of the genus Mycobacterium.</title>
        <authorList>
            <person name="Tarcisio F."/>
            <person name="Conor M."/>
            <person name="Antonella G."/>
            <person name="Elisabetta G."/>
            <person name="Giulia F.S."/>
            <person name="Sara T."/>
            <person name="Anna F."/>
            <person name="Clotilde B."/>
            <person name="Roberto B."/>
            <person name="Veronica D.S."/>
            <person name="Fabio R."/>
            <person name="Monica P."/>
            <person name="Olivier J."/>
            <person name="Enrico T."/>
            <person name="Nicola S."/>
        </authorList>
    </citation>
    <scope>NUCLEOTIDE SEQUENCE [LARGE SCALE GENOMIC DNA]</scope>
    <source>
        <strain evidence="2 3">DSM 44179</strain>
    </source>
</reference>
<protein>
    <submittedName>
        <fullName evidence="2">Uncharacterized protein</fullName>
    </submittedName>
</protein>
<gene>
    <name evidence="2" type="ORF">AWC04_01315</name>
</gene>
<dbReference type="Proteomes" id="UP000193484">
    <property type="component" value="Unassembled WGS sequence"/>
</dbReference>
<dbReference type="STRING" id="1793.AWC04_01315"/>
<dbReference type="AlphaFoldDB" id="A0A1X1RMR0"/>
<feature type="compositionally biased region" description="Polar residues" evidence="1">
    <location>
        <begin position="1"/>
        <end position="11"/>
    </location>
</feature>
<dbReference type="EMBL" id="LQOJ01000007">
    <property type="protein sequence ID" value="ORV09682.1"/>
    <property type="molecule type" value="Genomic_DNA"/>
</dbReference>